<dbReference type="Proteomes" id="UP000092461">
    <property type="component" value="Unassembled WGS sequence"/>
</dbReference>
<proteinExistence type="predicted"/>
<organism evidence="1 2">
    <name type="scientific">Lutzomyia longipalpis</name>
    <name type="common">Sand fly</name>
    <dbReference type="NCBI Taxonomy" id="7200"/>
    <lineage>
        <taxon>Eukaryota</taxon>
        <taxon>Metazoa</taxon>
        <taxon>Ecdysozoa</taxon>
        <taxon>Arthropoda</taxon>
        <taxon>Hexapoda</taxon>
        <taxon>Insecta</taxon>
        <taxon>Pterygota</taxon>
        <taxon>Neoptera</taxon>
        <taxon>Endopterygota</taxon>
        <taxon>Diptera</taxon>
        <taxon>Nematocera</taxon>
        <taxon>Psychodoidea</taxon>
        <taxon>Psychodidae</taxon>
        <taxon>Lutzomyia</taxon>
        <taxon>Lutzomyia</taxon>
    </lineage>
</organism>
<accession>A0A1B0EXZ1</accession>
<name>A0A1B0EXZ1_LUTLO</name>
<dbReference type="VEuPathDB" id="VectorBase:LLOJ004791"/>
<evidence type="ECO:0000313" key="2">
    <source>
        <dbReference type="Proteomes" id="UP000092461"/>
    </source>
</evidence>
<dbReference type="EMBL" id="AJWK01015042">
    <property type="status" value="NOT_ANNOTATED_CDS"/>
    <property type="molecule type" value="Genomic_DNA"/>
</dbReference>
<keyword evidence="2" id="KW-1185">Reference proteome</keyword>
<evidence type="ECO:0000313" key="1">
    <source>
        <dbReference type="EnsemblMetazoa" id="LLOJ004791-PA"/>
    </source>
</evidence>
<reference evidence="1" key="1">
    <citation type="submission" date="2020-05" db="UniProtKB">
        <authorList>
            <consortium name="EnsemblMetazoa"/>
        </authorList>
    </citation>
    <scope>IDENTIFICATION</scope>
    <source>
        <strain evidence="1">Jacobina</strain>
    </source>
</reference>
<protein>
    <submittedName>
        <fullName evidence="1">Uncharacterized protein</fullName>
    </submittedName>
</protein>
<dbReference type="AlphaFoldDB" id="A0A1B0EXZ1"/>
<dbReference type="EnsemblMetazoa" id="LLOJ004791-RA">
    <property type="protein sequence ID" value="LLOJ004791-PA"/>
    <property type="gene ID" value="LLOJ004791"/>
</dbReference>
<sequence length="97" mass="10896">MLGDPLGQHLGCSTNIGLGATSTWNLIHNMTSLSQRDWIFQATEVITHFLTCRECWGHICIPRDELPHLLGHPPDVRHRFVCPRLISASGSSIPRRN</sequence>